<keyword evidence="1" id="KW-0732">Signal</keyword>
<proteinExistence type="predicted"/>
<dbReference type="EMBL" id="BDCR01000003">
    <property type="protein sequence ID" value="GAT63413.1"/>
    <property type="molecule type" value="Genomic_DNA"/>
</dbReference>
<evidence type="ECO:0000313" key="3">
    <source>
        <dbReference type="Proteomes" id="UP000076586"/>
    </source>
</evidence>
<dbReference type="Proteomes" id="UP000076586">
    <property type="component" value="Unassembled WGS sequence"/>
</dbReference>
<organism evidence="2 3">
    <name type="scientific">Paludibacter jiangxiensis</name>
    <dbReference type="NCBI Taxonomy" id="681398"/>
    <lineage>
        <taxon>Bacteria</taxon>
        <taxon>Pseudomonadati</taxon>
        <taxon>Bacteroidota</taxon>
        <taxon>Bacteroidia</taxon>
        <taxon>Bacteroidales</taxon>
        <taxon>Paludibacteraceae</taxon>
        <taxon>Paludibacter</taxon>
    </lineage>
</organism>
<dbReference type="AlphaFoldDB" id="A0A171A9B6"/>
<evidence type="ECO:0000313" key="2">
    <source>
        <dbReference type="EMBL" id="GAT63413.1"/>
    </source>
</evidence>
<evidence type="ECO:0000256" key="1">
    <source>
        <dbReference type="SAM" id="SignalP"/>
    </source>
</evidence>
<feature type="signal peptide" evidence="1">
    <location>
        <begin position="1"/>
        <end position="19"/>
    </location>
</feature>
<comment type="caution">
    <text evidence="2">The sequence shown here is derived from an EMBL/GenBank/DDBJ whole genome shotgun (WGS) entry which is preliminary data.</text>
</comment>
<dbReference type="STRING" id="681398.PJIAN_3742"/>
<name>A0A171A9B6_9BACT</name>
<reference evidence="3" key="2">
    <citation type="journal article" date="2017" name="Genome Announc.">
        <title>Draft genome sequence of Paludibacter jiangxiensis NM7(T), a propionate-producing fermentative bacterium.</title>
        <authorList>
            <person name="Qiu Y.-L."/>
            <person name="Tourlousse D.M."/>
            <person name="Matsuura N."/>
            <person name="Ohashi A."/>
            <person name="Sekiguchi Y."/>
        </authorList>
    </citation>
    <scope>NUCLEOTIDE SEQUENCE [LARGE SCALE GENOMIC DNA]</scope>
    <source>
        <strain evidence="3">NM7</strain>
    </source>
</reference>
<keyword evidence="3" id="KW-1185">Reference proteome</keyword>
<reference evidence="3" key="1">
    <citation type="submission" date="2016-04" db="EMBL/GenBank/DDBJ databases">
        <title>Draft genome sequence of Paludibacter jiangxiensis strain NM7.</title>
        <authorList>
            <person name="Qiu Y."/>
            <person name="Matsuura N."/>
            <person name="Ohashi A."/>
            <person name="Tourlousse M.D."/>
            <person name="Sekiguchi Y."/>
        </authorList>
    </citation>
    <scope>NUCLEOTIDE SEQUENCE [LARGE SCALE GENOMIC DNA]</scope>
    <source>
        <strain evidence="3">NM7</strain>
    </source>
</reference>
<sequence>MKKLVILVMPAVLPSVMMAQTSENTSQSVIKKQPIPTVTIPSQLGSTGFGMSQITKPTNDNAPVSRPMSASACNSNLFVFTDFLRGQATSMPLGFYLSSDRQTA</sequence>
<feature type="chain" id="PRO_5007905245" evidence="1">
    <location>
        <begin position="20"/>
        <end position="104"/>
    </location>
</feature>
<gene>
    <name evidence="2" type="ORF">PJIAN_3742</name>
</gene>
<protein>
    <submittedName>
        <fullName evidence="2">Uncharacterized protein</fullName>
    </submittedName>
</protein>
<accession>A0A171A9B6</accession>
<dbReference type="RefSeq" id="WP_153802543.1">
    <property type="nucleotide sequence ID" value="NZ_BDCR01000003.1"/>
</dbReference>